<gene>
    <name evidence="2" type="ORF">SAMN02745146_2823</name>
</gene>
<organism evidence="2 3">
    <name type="scientific">Hymenobacter daecheongensis DSM 21074</name>
    <dbReference type="NCBI Taxonomy" id="1121955"/>
    <lineage>
        <taxon>Bacteria</taxon>
        <taxon>Pseudomonadati</taxon>
        <taxon>Bacteroidota</taxon>
        <taxon>Cytophagia</taxon>
        <taxon>Cytophagales</taxon>
        <taxon>Hymenobacteraceae</taxon>
        <taxon>Hymenobacter</taxon>
    </lineage>
</organism>
<dbReference type="AlphaFoldDB" id="A0A1M6I7B5"/>
<dbReference type="STRING" id="1121955.SAMN02745146_2823"/>
<reference evidence="2 3" key="1">
    <citation type="submission" date="2016-11" db="EMBL/GenBank/DDBJ databases">
        <authorList>
            <person name="Jaros S."/>
            <person name="Januszkiewicz K."/>
            <person name="Wedrychowicz H."/>
        </authorList>
    </citation>
    <scope>NUCLEOTIDE SEQUENCE [LARGE SCALE GENOMIC DNA]</scope>
    <source>
        <strain evidence="2 3">DSM 21074</strain>
    </source>
</reference>
<dbReference type="SMART" id="SM01034">
    <property type="entry name" value="BLUF"/>
    <property type="match status" value="1"/>
</dbReference>
<evidence type="ECO:0000313" key="2">
    <source>
        <dbReference type="EMBL" id="SHJ30312.1"/>
    </source>
</evidence>
<proteinExistence type="predicted"/>
<dbReference type="OrthoDB" id="1122028at2"/>
<dbReference type="GO" id="GO:0071949">
    <property type="term" value="F:FAD binding"/>
    <property type="evidence" value="ECO:0007669"/>
    <property type="project" value="InterPro"/>
</dbReference>
<dbReference type="EMBL" id="FQYN01000005">
    <property type="protein sequence ID" value="SHJ30312.1"/>
    <property type="molecule type" value="Genomic_DNA"/>
</dbReference>
<evidence type="ECO:0000259" key="1">
    <source>
        <dbReference type="PROSITE" id="PS50925"/>
    </source>
</evidence>
<name>A0A1M6I7B5_9BACT</name>
<dbReference type="InterPro" id="IPR036046">
    <property type="entry name" value="Acylphosphatase-like_dom_sf"/>
</dbReference>
<dbReference type="Pfam" id="PF04940">
    <property type="entry name" value="BLUF"/>
    <property type="match status" value="1"/>
</dbReference>
<dbReference type="RefSeq" id="WP_073110426.1">
    <property type="nucleotide sequence ID" value="NZ_FQYN01000005.1"/>
</dbReference>
<dbReference type="InterPro" id="IPR007024">
    <property type="entry name" value="BLUF_domain"/>
</dbReference>
<protein>
    <submittedName>
        <fullName evidence="2">Sensors of blue-light using FAD</fullName>
    </submittedName>
</protein>
<accession>A0A1M6I7B5</accession>
<feature type="domain" description="BLUF" evidence="1">
    <location>
        <begin position="1"/>
        <end position="92"/>
    </location>
</feature>
<dbReference type="PROSITE" id="PS50925">
    <property type="entry name" value="BLUF"/>
    <property type="match status" value="1"/>
</dbReference>
<keyword evidence="3" id="KW-1185">Reference proteome</keyword>
<evidence type="ECO:0000313" key="3">
    <source>
        <dbReference type="Proteomes" id="UP000184418"/>
    </source>
</evidence>
<dbReference type="GO" id="GO:0009882">
    <property type="term" value="F:blue light photoreceptor activity"/>
    <property type="evidence" value="ECO:0007669"/>
    <property type="project" value="InterPro"/>
</dbReference>
<dbReference type="SUPFAM" id="SSF54975">
    <property type="entry name" value="Acylphosphatase/BLUF domain-like"/>
    <property type="match status" value="1"/>
</dbReference>
<dbReference type="Proteomes" id="UP000184418">
    <property type="component" value="Unassembled WGS sequence"/>
</dbReference>
<sequence length="142" mass="16150">MHHIVYQSSAVGEPTAASLRLLLQHSRIKNGRLNVTGLLLYGKGEFLQVLEGETDVVRALYETIKLDHRHKDVATLSDGIIPVRVFKDWTMGFQQLADEDFVRLVGYIDPYRPTFLAPHPADTDESMLWLLRSFVANQSSWV</sequence>
<dbReference type="Gene3D" id="3.30.70.100">
    <property type="match status" value="1"/>
</dbReference>